<dbReference type="InterPro" id="IPR011991">
    <property type="entry name" value="ArsR-like_HTH"/>
</dbReference>
<dbReference type="PANTHER" id="PTHR38600:SF1">
    <property type="entry name" value="TRANSCRIPTIONAL REGULATORY PROTEIN"/>
    <property type="match status" value="1"/>
</dbReference>
<organism evidence="2 3">
    <name type="scientific">Luteipulveratus flavus</name>
    <dbReference type="NCBI Taxonomy" id="3031728"/>
    <lineage>
        <taxon>Bacteria</taxon>
        <taxon>Bacillati</taxon>
        <taxon>Actinomycetota</taxon>
        <taxon>Actinomycetes</taxon>
        <taxon>Micrococcales</taxon>
        <taxon>Dermacoccaceae</taxon>
        <taxon>Luteipulveratus</taxon>
    </lineage>
</organism>
<accession>A0ABT6CBU6</accession>
<dbReference type="InterPro" id="IPR036390">
    <property type="entry name" value="WH_DNA-bd_sf"/>
</dbReference>
<evidence type="ECO:0000259" key="1">
    <source>
        <dbReference type="PROSITE" id="PS50987"/>
    </source>
</evidence>
<dbReference type="PANTHER" id="PTHR38600">
    <property type="entry name" value="TRANSCRIPTIONAL REGULATORY PROTEIN"/>
    <property type="match status" value="1"/>
</dbReference>
<keyword evidence="3" id="KW-1185">Reference proteome</keyword>
<dbReference type="Pfam" id="PF01022">
    <property type="entry name" value="HTH_5"/>
    <property type="match status" value="1"/>
</dbReference>
<dbReference type="InterPro" id="IPR001845">
    <property type="entry name" value="HTH_ArsR_DNA-bd_dom"/>
</dbReference>
<reference evidence="2 3" key="1">
    <citation type="submission" date="2023-03" db="EMBL/GenBank/DDBJ databases">
        <title>YIM 133296 draft genome.</title>
        <authorList>
            <person name="Xiong L."/>
        </authorList>
    </citation>
    <scope>NUCLEOTIDE SEQUENCE [LARGE SCALE GENOMIC DNA]</scope>
    <source>
        <strain evidence="2 3">YIM 133296</strain>
    </source>
</reference>
<dbReference type="SUPFAM" id="SSF46785">
    <property type="entry name" value="Winged helix' DNA-binding domain"/>
    <property type="match status" value="1"/>
</dbReference>
<evidence type="ECO:0000313" key="2">
    <source>
        <dbReference type="EMBL" id="MDF8265847.1"/>
    </source>
</evidence>
<comment type="caution">
    <text evidence="2">The sequence shown here is derived from an EMBL/GenBank/DDBJ whole genome shotgun (WGS) entry which is preliminary data.</text>
</comment>
<dbReference type="Proteomes" id="UP001528912">
    <property type="component" value="Unassembled WGS sequence"/>
</dbReference>
<dbReference type="PRINTS" id="PR00778">
    <property type="entry name" value="HTHARSR"/>
</dbReference>
<dbReference type="SMART" id="SM00418">
    <property type="entry name" value="HTH_ARSR"/>
    <property type="match status" value="1"/>
</dbReference>
<dbReference type="Gene3D" id="1.10.10.10">
    <property type="entry name" value="Winged helix-like DNA-binding domain superfamily/Winged helix DNA-binding domain"/>
    <property type="match status" value="1"/>
</dbReference>
<dbReference type="InterPro" id="IPR036388">
    <property type="entry name" value="WH-like_DNA-bd_sf"/>
</dbReference>
<dbReference type="CDD" id="cd00090">
    <property type="entry name" value="HTH_ARSR"/>
    <property type="match status" value="1"/>
</dbReference>
<dbReference type="NCBIfam" id="NF033788">
    <property type="entry name" value="HTH_metalloreg"/>
    <property type="match status" value="1"/>
</dbReference>
<dbReference type="EMBL" id="JAROAV010000043">
    <property type="protein sequence ID" value="MDF8265847.1"/>
    <property type="molecule type" value="Genomic_DNA"/>
</dbReference>
<feature type="domain" description="HTH arsR-type" evidence="1">
    <location>
        <begin position="1"/>
        <end position="94"/>
    </location>
</feature>
<proteinExistence type="predicted"/>
<protein>
    <submittedName>
        <fullName evidence="2">Metalloregulator ArsR/SmtB family transcription factor</fullName>
    </submittedName>
</protein>
<dbReference type="RefSeq" id="WP_277193114.1">
    <property type="nucleotide sequence ID" value="NZ_JAROAV010000043.1"/>
</dbReference>
<name>A0ABT6CBU6_9MICO</name>
<evidence type="ECO:0000313" key="3">
    <source>
        <dbReference type="Proteomes" id="UP001528912"/>
    </source>
</evidence>
<gene>
    <name evidence="2" type="ORF">P4R38_16490</name>
</gene>
<dbReference type="PROSITE" id="PS50987">
    <property type="entry name" value="HTH_ARSR_2"/>
    <property type="match status" value="1"/>
</dbReference>
<sequence>MVKYEDGLDDLAAALAGTGRRQIVALLCERPASTSELADALGLGLPGVTRHLDVLRDAGIVRSSKSGRVVTYALDPESLRPMSDWIDRRRSFWTHQLDALHDDLTQENS</sequence>